<dbReference type="AlphaFoldDB" id="A0A1I7SRK6"/>
<evidence type="ECO:0000313" key="3">
    <source>
        <dbReference type="Proteomes" id="UP000659654"/>
    </source>
</evidence>
<dbReference type="EMBL" id="CAJFCV020000002">
    <property type="protein sequence ID" value="CAG9102239.1"/>
    <property type="molecule type" value="Genomic_DNA"/>
</dbReference>
<dbReference type="EMBL" id="CAJFDI010000002">
    <property type="protein sequence ID" value="CAD5217970.1"/>
    <property type="molecule type" value="Genomic_DNA"/>
</dbReference>
<name>A0A1I7SRK6_BURXY</name>
<dbReference type="Proteomes" id="UP000582659">
    <property type="component" value="Unassembled WGS sequence"/>
</dbReference>
<proteinExistence type="predicted"/>
<sequence>MEFGVTERFLERLSVEIQDKIFYRFAVPELICLHQKFGRNFVSFSQSHRFRRICLINELVLETPEVSWLNYFIEVLNNLKTAIETYGITAGMDRKKQMGDANLFSHMHNCLRNRNKMVTGDDKALEFEIKLKVPKEAALRRLQGPETEEETLVIGQKHERVCLSIAPNRSIQLYTDAWQEHRYSFKLNSRVEQSAFYYDSRTETVYFTELSKIYKKNLTDDSDRQVVVESPSLGRFFMAVDGHHFHLVCHNSDGLYVMYGDLREGRFTRSLLQWKQGCILNIHGIEDTLVVQQNDRIAVFRSNLESPPKLVERGVGPIAVLNPHCIAFNGIDAFGSSVVKILRKTENGVKVSMIRKTGDQIRRYANQILGVMSGGTLFVYLIEDEKVDPSLLFEAKPGPQPPRGNIYSLYGR</sequence>
<evidence type="ECO:0000313" key="4">
    <source>
        <dbReference type="WBParaSite" id="BXY_1567200.1"/>
    </source>
</evidence>
<gene>
    <name evidence="1" type="ORF">BXYJ_LOCUS5363</name>
</gene>
<evidence type="ECO:0000313" key="1">
    <source>
        <dbReference type="EMBL" id="CAD5217970.1"/>
    </source>
</evidence>
<dbReference type="WBParaSite" id="BXY_1567200.1">
    <property type="protein sequence ID" value="BXY_1567200.1"/>
    <property type="gene ID" value="BXY_1567200"/>
</dbReference>
<reference evidence="4" key="1">
    <citation type="submission" date="2016-11" db="UniProtKB">
        <authorList>
            <consortium name="WormBaseParasite"/>
        </authorList>
    </citation>
    <scope>IDENTIFICATION</scope>
</reference>
<organism evidence="2 4">
    <name type="scientific">Bursaphelenchus xylophilus</name>
    <name type="common">Pinewood nematode worm</name>
    <name type="synonym">Aphelenchoides xylophilus</name>
    <dbReference type="NCBI Taxonomy" id="6326"/>
    <lineage>
        <taxon>Eukaryota</taxon>
        <taxon>Metazoa</taxon>
        <taxon>Ecdysozoa</taxon>
        <taxon>Nematoda</taxon>
        <taxon>Chromadorea</taxon>
        <taxon>Rhabditida</taxon>
        <taxon>Tylenchina</taxon>
        <taxon>Tylenchomorpha</taxon>
        <taxon>Aphelenchoidea</taxon>
        <taxon>Aphelenchoididae</taxon>
        <taxon>Bursaphelenchus</taxon>
    </lineage>
</organism>
<keyword evidence="3" id="KW-1185">Reference proteome</keyword>
<dbReference type="Proteomes" id="UP000095284">
    <property type="component" value="Unplaced"/>
</dbReference>
<reference evidence="1" key="2">
    <citation type="submission" date="2020-09" db="EMBL/GenBank/DDBJ databases">
        <authorList>
            <person name="Kikuchi T."/>
        </authorList>
    </citation>
    <scope>NUCLEOTIDE SEQUENCE</scope>
    <source>
        <strain evidence="1">Ka4C1</strain>
    </source>
</reference>
<accession>A0A1I7SRK6</accession>
<protein>
    <submittedName>
        <fullName evidence="1">(pine wood nematode) hypothetical protein</fullName>
    </submittedName>
</protein>
<evidence type="ECO:0000313" key="2">
    <source>
        <dbReference type="Proteomes" id="UP000095284"/>
    </source>
</evidence>
<dbReference type="Proteomes" id="UP000659654">
    <property type="component" value="Unassembled WGS sequence"/>
</dbReference>